<sequence>MSDVATSTANDGGAAAGALEGGAVPPTADQVLTVVHAFDRVLHESPRLDAVLVRGARIAGGPVGIRSASRRVRRWCEPGRPPEDGDPPAGATVVTTASGDEVWMLDRPEASAGLPVAVVLDRLAVTCSIVLDDLARRVDDQDEAALVAAILTDGQDATFRAAALRALRLPAASSFRVLAMLGPAAAVDEVVRQLGGSSAGVRVGREARAWLVVTPGELPPDLGVPIGARLGFSAPFPASALAAAARQARLGMRYSLPSPRPRGPYTADEAVAVDAAAMGGGFQLLAEQLTADAINRVPEVQVLDRLAAETEGRAMLRTLEVVAATESFRRAAAHLHLHHNSVGHRTARAERLLGFSVNTPYGRFRLMLALVMQRLRDFSEGEADSSG</sequence>
<feature type="region of interest" description="Disordered" evidence="1">
    <location>
        <begin position="1"/>
        <end position="23"/>
    </location>
</feature>
<reference evidence="3" key="1">
    <citation type="submission" date="2021-01" db="EMBL/GenBank/DDBJ databases">
        <title>YIM 132084 draft genome.</title>
        <authorList>
            <person name="An D."/>
        </authorList>
    </citation>
    <scope>NUCLEOTIDE SEQUENCE</scope>
    <source>
        <strain evidence="3">YIM 132084</strain>
    </source>
</reference>
<comment type="caution">
    <text evidence="3">The sequence shown here is derived from an EMBL/GenBank/DDBJ whole genome shotgun (WGS) entry which is preliminary data.</text>
</comment>
<protein>
    <submittedName>
        <fullName evidence="3">Helix-turn-helix domain-containing protein</fullName>
    </submittedName>
</protein>
<evidence type="ECO:0000313" key="3">
    <source>
        <dbReference type="EMBL" id="MBM9466430.1"/>
    </source>
</evidence>
<dbReference type="Pfam" id="PF13556">
    <property type="entry name" value="HTH_30"/>
    <property type="match status" value="1"/>
</dbReference>
<gene>
    <name evidence="3" type="ORF">JL106_03940</name>
</gene>
<dbReference type="InterPro" id="IPR025736">
    <property type="entry name" value="PucR_C-HTH_dom"/>
</dbReference>
<evidence type="ECO:0000313" key="4">
    <source>
        <dbReference type="Proteomes" id="UP000663792"/>
    </source>
</evidence>
<dbReference type="InterPro" id="IPR042070">
    <property type="entry name" value="PucR_C-HTH_sf"/>
</dbReference>
<accession>A0A938YEL6</accession>
<evidence type="ECO:0000256" key="1">
    <source>
        <dbReference type="SAM" id="MobiDB-lite"/>
    </source>
</evidence>
<dbReference type="Gene3D" id="1.10.10.2840">
    <property type="entry name" value="PucR C-terminal helix-turn-helix domain"/>
    <property type="match status" value="1"/>
</dbReference>
<organism evidence="3 4">
    <name type="scientific">Nakamurella leprariae</name>
    <dbReference type="NCBI Taxonomy" id="2803911"/>
    <lineage>
        <taxon>Bacteria</taxon>
        <taxon>Bacillati</taxon>
        <taxon>Actinomycetota</taxon>
        <taxon>Actinomycetes</taxon>
        <taxon>Nakamurellales</taxon>
        <taxon>Nakamurellaceae</taxon>
        <taxon>Nakamurella</taxon>
    </lineage>
</organism>
<feature type="compositionally biased region" description="Polar residues" evidence="1">
    <location>
        <begin position="1"/>
        <end position="10"/>
    </location>
</feature>
<feature type="domain" description="PucR C-terminal helix-turn-helix" evidence="2">
    <location>
        <begin position="316"/>
        <end position="370"/>
    </location>
</feature>
<proteinExistence type="predicted"/>
<dbReference type="RefSeq" id="WP_205259362.1">
    <property type="nucleotide sequence ID" value="NZ_JAERWK010000005.1"/>
</dbReference>
<keyword evidence="4" id="KW-1185">Reference proteome</keyword>
<dbReference type="AlphaFoldDB" id="A0A938YEL6"/>
<dbReference type="Proteomes" id="UP000663792">
    <property type="component" value="Unassembled WGS sequence"/>
</dbReference>
<evidence type="ECO:0000259" key="2">
    <source>
        <dbReference type="Pfam" id="PF13556"/>
    </source>
</evidence>
<name>A0A938YEL6_9ACTN</name>
<feature type="compositionally biased region" description="Low complexity" evidence="1">
    <location>
        <begin position="12"/>
        <end position="23"/>
    </location>
</feature>
<dbReference type="EMBL" id="JAERWK010000005">
    <property type="protein sequence ID" value="MBM9466430.1"/>
    <property type="molecule type" value="Genomic_DNA"/>
</dbReference>